<sequence length="366" mass="40307">MPPTTPEFTDVFQCSPSMQHDFLMPNGIILTLQPDLEMSLSSLKAYLWTLASKEPFYECLGPPSDYVLQGISALTAEGEYFYNENCTFSGLQLMLPLMRLEKVADDSQTIEQNKQNAMIAKISTISQADLNAAAEARSEVAWTRQRLLSMADANVTRLNAGGPVAVAHYLTAAAQQPKLTTSLQRCLRHIPHLTISAICVDCSDPPQQHLLALNLPKEVTVASAIKEIVDAQTRLVKGEVGCHDLDPASKYLLKVCCSQEYLFDPESALIHYMYVQECLEKGEIPRLTPVLLEDVLDCLGLPPLETPGTTEYRPATTLTHLPSVIELHGEGDVEATTDVWDLRDYFSLTVRSAQKSAVGVDAPTRV</sequence>
<dbReference type="PROSITE" id="PS51544">
    <property type="entry name" value="PI3K_ABD"/>
    <property type="match status" value="1"/>
</dbReference>
<dbReference type="Pfam" id="PF02192">
    <property type="entry name" value="PI3K_p85B"/>
    <property type="match status" value="1"/>
</dbReference>
<evidence type="ECO:0000259" key="3">
    <source>
        <dbReference type="PROSITE" id="PS51546"/>
    </source>
</evidence>
<accession>A0A5K3EKS9</accession>
<feature type="domain" description="PI3K-RBD" evidence="3">
    <location>
        <begin position="193"/>
        <end position="291"/>
    </location>
</feature>
<dbReference type="InterPro" id="IPR003113">
    <property type="entry name" value="PI3K_ABD"/>
</dbReference>
<dbReference type="SMART" id="SM00143">
    <property type="entry name" value="PI3K_p85B"/>
    <property type="match status" value="1"/>
</dbReference>
<dbReference type="Gene3D" id="3.10.20.770">
    <property type="match status" value="1"/>
</dbReference>
<feature type="domain" description="PI3K-ABD" evidence="2">
    <location>
        <begin position="14"/>
        <end position="104"/>
    </location>
</feature>
<name>A0A5K3EKS9_MESCO</name>
<dbReference type="InterPro" id="IPR029071">
    <property type="entry name" value="Ubiquitin-like_domsf"/>
</dbReference>
<evidence type="ECO:0000259" key="2">
    <source>
        <dbReference type="PROSITE" id="PS51544"/>
    </source>
</evidence>
<protein>
    <submittedName>
        <fullName evidence="4">Ubiquitin-like domain-containing protein</fullName>
    </submittedName>
</protein>
<organism evidence="4">
    <name type="scientific">Mesocestoides corti</name>
    <name type="common">Flatworm</name>
    <dbReference type="NCBI Taxonomy" id="53468"/>
    <lineage>
        <taxon>Eukaryota</taxon>
        <taxon>Metazoa</taxon>
        <taxon>Spiralia</taxon>
        <taxon>Lophotrochozoa</taxon>
        <taxon>Platyhelminthes</taxon>
        <taxon>Cestoda</taxon>
        <taxon>Eucestoda</taxon>
        <taxon>Cyclophyllidea</taxon>
        <taxon>Mesocestoididae</taxon>
        <taxon>Mesocestoides</taxon>
    </lineage>
</organism>
<dbReference type="SUPFAM" id="SSF54236">
    <property type="entry name" value="Ubiquitin-like"/>
    <property type="match status" value="1"/>
</dbReference>
<dbReference type="InterPro" id="IPR000341">
    <property type="entry name" value="PI3K_Ras-bd_dom"/>
</dbReference>
<dbReference type="AlphaFoldDB" id="A0A5K3EKS9"/>
<evidence type="ECO:0000256" key="1">
    <source>
        <dbReference type="PROSITE-ProRule" id="PRU00877"/>
    </source>
</evidence>
<comment type="similarity">
    <text evidence="1">Belongs to the PI3/PI4-kinase family.</text>
</comment>
<proteinExistence type="inferred from homology"/>
<evidence type="ECO:0000313" key="4">
    <source>
        <dbReference type="WBParaSite" id="MCU_001324-RA"/>
    </source>
</evidence>
<dbReference type="WBParaSite" id="MCU_001324-RA">
    <property type="protein sequence ID" value="MCU_001324-RA"/>
    <property type="gene ID" value="MCU_001324"/>
</dbReference>
<dbReference type="PROSITE" id="PS51546">
    <property type="entry name" value="PI3K_RBD"/>
    <property type="match status" value="1"/>
</dbReference>
<dbReference type="Pfam" id="PF00794">
    <property type="entry name" value="PI3K_rbd"/>
    <property type="match status" value="1"/>
</dbReference>
<reference evidence="4" key="1">
    <citation type="submission" date="2019-11" db="UniProtKB">
        <authorList>
            <consortium name="WormBaseParasite"/>
        </authorList>
    </citation>
    <scope>IDENTIFICATION</scope>
</reference>